<keyword evidence="3" id="KW-1185">Reference proteome</keyword>
<evidence type="ECO:0000313" key="3">
    <source>
        <dbReference type="Proteomes" id="UP001556367"/>
    </source>
</evidence>
<dbReference type="Proteomes" id="UP001556367">
    <property type="component" value="Unassembled WGS sequence"/>
</dbReference>
<organism evidence="2 3">
    <name type="scientific">Hohenbuehelia grisea</name>
    <dbReference type="NCBI Taxonomy" id="104357"/>
    <lineage>
        <taxon>Eukaryota</taxon>
        <taxon>Fungi</taxon>
        <taxon>Dikarya</taxon>
        <taxon>Basidiomycota</taxon>
        <taxon>Agaricomycotina</taxon>
        <taxon>Agaricomycetes</taxon>
        <taxon>Agaricomycetidae</taxon>
        <taxon>Agaricales</taxon>
        <taxon>Pleurotineae</taxon>
        <taxon>Pleurotaceae</taxon>
        <taxon>Hohenbuehelia</taxon>
    </lineage>
</organism>
<evidence type="ECO:0000256" key="1">
    <source>
        <dbReference type="SAM" id="MobiDB-lite"/>
    </source>
</evidence>
<name>A0ABR3IPC0_9AGAR</name>
<feature type="compositionally biased region" description="Low complexity" evidence="1">
    <location>
        <begin position="12"/>
        <end position="29"/>
    </location>
</feature>
<accession>A0ABR3IPC0</accession>
<protein>
    <submittedName>
        <fullName evidence="2">Uncharacterized protein</fullName>
    </submittedName>
</protein>
<evidence type="ECO:0000313" key="2">
    <source>
        <dbReference type="EMBL" id="KAL0945143.1"/>
    </source>
</evidence>
<dbReference type="EMBL" id="JASNQZ010000019">
    <property type="protein sequence ID" value="KAL0945143.1"/>
    <property type="molecule type" value="Genomic_DNA"/>
</dbReference>
<gene>
    <name evidence="2" type="ORF">HGRIS_004296</name>
</gene>
<proteinExistence type="predicted"/>
<comment type="caution">
    <text evidence="2">The sequence shown here is derived from an EMBL/GenBank/DDBJ whole genome shotgun (WGS) entry which is preliminary data.</text>
</comment>
<feature type="region of interest" description="Disordered" evidence="1">
    <location>
        <begin position="1"/>
        <end position="95"/>
    </location>
</feature>
<sequence>MAKLNGGDRLGSSRTPQRTPRQTPATSQPMSPRSRPMHAEDVFSGPSQPKTSFQISTISTPSVSPRPLGTPPLRPPQGDTPAFQLEGFQGLPPRPGYLETVKDQLENRLKAAEFEVHRLSVNEVLS</sequence>
<feature type="compositionally biased region" description="Polar residues" evidence="1">
    <location>
        <begin position="45"/>
        <end position="63"/>
    </location>
</feature>
<reference evidence="3" key="1">
    <citation type="submission" date="2024-06" db="EMBL/GenBank/DDBJ databases">
        <title>Multi-omics analyses provide insights into the biosynthesis of the anticancer antibiotic pleurotin in Hohenbuehelia grisea.</title>
        <authorList>
            <person name="Weaver J.A."/>
            <person name="Alberti F."/>
        </authorList>
    </citation>
    <scope>NUCLEOTIDE SEQUENCE [LARGE SCALE GENOMIC DNA]</scope>
    <source>
        <strain evidence="3">T-177</strain>
    </source>
</reference>